<evidence type="ECO:0000313" key="2">
    <source>
        <dbReference type="EMBL" id="QWC53669.1"/>
    </source>
</evidence>
<geneLocation type="mitochondrion" evidence="2"/>
<name>A0A8E8GRY0_9AGAM</name>
<evidence type="ECO:0000259" key="1">
    <source>
        <dbReference type="Pfam" id="PF03161"/>
    </source>
</evidence>
<proteinExistence type="predicted"/>
<keyword evidence="2" id="KW-0378">Hydrolase</keyword>
<keyword evidence="2" id="KW-0496">Mitochondrion</keyword>
<protein>
    <submittedName>
        <fullName evidence="2">LAGLIDADG homing endonuclease</fullName>
    </submittedName>
</protein>
<dbReference type="InterPro" id="IPR004860">
    <property type="entry name" value="LAGLIDADG_dom"/>
</dbReference>
<feature type="domain" description="Homing endonuclease LAGLIDADG" evidence="1">
    <location>
        <begin position="13"/>
        <end position="123"/>
    </location>
</feature>
<dbReference type="Pfam" id="PF03161">
    <property type="entry name" value="LAGLIDADG_2"/>
    <property type="match status" value="1"/>
</dbReference>
<organism evidence="2">
    <name type="scientific">Rhizoctonia solani</name>
    <dbReference type="NCBI Taxonomy" id="456999"/>
    <lineage>
        <taxon>Eukaryota</taxon>
        <taxon>Fungi</taxon>
        <taxon>Dikarya</taxon>
        <taxon>Basidiomycota</taxon>
        <taxon>Agaricomycotina</taxon>
        <taxon>Agaricomycetes</taxon>
        <taxon>Cantharellales</taxon>
        <taxon>Ceratobasidiaceae</taxon>
        <taxon>Rhizoctonia</taxon>
    </lineage>
</organism>
<accession>A0A8E8GRY0</accession>
<sequence>MVPKTGSGAPDKRTGAKHSSIRFNTFSLPCFNEFFDLFYPEGKKIVPLNIGDLLTPLGLAYWISDDGTRNKQCRYVELCTNSFTLPEVELLVNALNSKWNLKCYKSKRVDNYTIRIPAYSVPILQNLLKDIIPPMMQYKIGL</sequence>
<dbReference type="GO" id="GO:0004519">
    <property type="term" value="F:endonuclease activity"/>
    <property type="evidence" value="ECO:0007669"/>
    <property type="project" value="UniProtKB-KW"/>
</dbReference>
<keyword evidence="2" id="KW-0255">Endonuclease</keyword>
<keyword evidence="2" id="KW-0540">Nuclease</keyword>
<reference evidence="2" key="1">
    <citation type="submission" date="2021-04" db="EMBL/GenBank/DDBJ databases">
        <title>Mitogenome analysis reveals the evolution and host adaptation in Rhizoctonia solani.</title>
        <authorList>
            <person name="Zheng A."/>
            <person name="Lin R."/>
            <person name="Xia Y."/>
            <person name="Zhang D."/>
            <person name="Xiang X."/>
            <person name="Niu X."/>
            <person name="Liu Y."/>
            <person name="Jiang L."/>
            <person name="Wang X."/>
        </authorList>
    </citation>
    <scope>NUCLEOTIDE SEQUENCE</scope>
    <source>
        <strain evidence="2">AG1-IA</strain>
    </source>
</reference>
<dbReference type="EMBL" id="MW995474">
    <property type="protein sequence ID" value="QWC53669.1"/>
    <property type="molecule type" value="Genomic_DNA"/>
</dbReference>
<dbReference type="AlphaFoldDB" id="A0A8E8GRY0"/>
<gene>
    <name evidence="2" type="primary">mag23</name>
</gene>